<gene>
    <name evidence="2" type="ORF">SAMN02910451_02592</name>
</gene>
<dbReference type="Pfam" id="PF00881">
    <property type="entry name" value="Nitroreductase"/>
    <property type="match status" value="1"/>
</dbReference>
<dbReference type="InterPro" id="IPR000415">
    <property type="entry name" value="Nitroreductase-like"/>
</dbReference>
<dbReference type="InterPro" id="IPR029479">
    <property type="entry name" value="Nitroreductase"/>
</dbReference>
<dbReference type="AlphaFoldDB" id="A0A1G5FWK4"/>
<dbReference type="Proteomes" id="UP000183047">
    <property type="component" value="Unassembled WGS sequence"/>
</dbReference>
<accession>A0A1G5FWK4</accession>
<feature type="domain" description="Nitroreductase" evidence="1">
    <location>
        <begin position="4"/>
        <end position="175"/>
    </location>
</feature>
<organism evidence="2 3">
    <name type="scientific">Butyrivibrio hungatei</name>
    <dbReference type="NCBI Taxonomy" id="185008"/>
    <lineage>
        <taxon>Bacteria</taxon>
        <taxon>Bacillati</taxon>
        <taxon>Bacillota</taxon>
        <taxon>Clostridia</taxon>
        <taxon>Lachnospirales</taxon>
        <taxon>Lachnospiraceae</taxon>
        <taxon>Butyrivibrio</taxon>
    </lineage>
</organism>
<dbReference type="SUPFAM" id="SSF55469">
    <property type="entry name" value="FMN-dependent nitroreductase-like"/>
    <property type="match status" value="1"/>
</dbReference>
<sequence length="196" mass="21963">MDSIVERRSIRKYKDTEVSKEQIREIVEAAVKAPSAKNRQPWKFIAYSGETKNEFLNTMEAGLNKVSGAPQLPPDFKRLLSDAYNTLKIMRQAPALIAVVNTNGRSPFENITTDRRITEICDTLSIGAAVENMILKATEIGLGTLWIANTFYAYEELSDFIGEEGQLACAVALGYADEAPDPRPRKPFEDILEFRD</sequence>
<dbReference type="Gene3D" id="3.40.109.10">
    <property type="entry name" value="NADH Oxidase"/>
    <property type="match status" value="1"/>
</dbReference>
<name>A0A1G5FWK4_9FIRM</name>
<dbReference type="PANTHER" id="PTHR23026">
    <property type="entry name" value="NADPH NITROREDUCTASE"/>
    <property type="match status" value="1"/>
</dbReference>
<keyword evidence="3" id="KW-1185">Reference proteome</keyword>
<reference evidence="3" key="1">
    <citation type="submission" date="2016-10" db="EMBL/GenBank/DDBJ databases">
        <authorList>
            <person name="Varghese N."/>
            <person name="Submissions S."/>
        </authorList>
    </citation>
    <scope>NUCLEOTIDE SEQUENCE [LARGE SCALE GENOMIC DNA]</scope>
    <source>
        <strain evidence="3">XBD2006</strain>
    </source>
</reference>
<dbReference type="RefSeq" id="WP_074463023.1">
    <property type="nucleotide sequence ID" value="NZ_FMUR01000017.1"/>
</dbReference>
<protein>
    <submittedName>
        <fullName evidence="2">Nitroreductase</fullName>
    </submittedName>
</protein>
<evidence type="ECO:0000313" key="3">
    <source>
        <dbReference type="Proteomes" id="UP000183047"/>
    </source>
</evidence>
<dbReference type="OrthoDB" id="9783470at2"/>
<evidence type="ECO:0000259" key="1">
    <source>
        <dbReference type="Pfam" id="PF00881"/>
    </source>
</evidence>
<dbReference type="GO" id="GO:0016491">
    <property type="term" value="F:oxidoreductase activity"/>
    <property type="evidence" value="ECO:0007669"/>
    <property type="project" value="InterPro"/>
</dbReference>
<proteinExistence type="predicted"/>
<evidence type="ECO:0000313" key="2">
    <source>
        <dbReference type="EMBL" id="SCY43715.1"/>
    </source>
</evidence>
<dbReference type="InterPro" id="IPR050627">
    <property type="entry name" value="Nitroreductase/BluB"/>
</dbReference>
<dbReference type="PANTHER" id="PTHR23026:SF123">
    <property type="entry name" value="NAD(P)H NITROREDUCTASE RV3131-RELATED"/>
    <property type="match status" value="1"/>
</dbReference>
<dbReference type="EMBL" id="FMUR01000017">
    <property type="protein sequence ID" value="SCY43715.1"/>
    <property type="molecule type" value="Genomic_DNA"/>
</dbReference>